<dbReference type="PANTHER" id="PTHR44068:SF11">
    <property type="entry name" value="GERANYL DIPHOSPHATE 2-C-METHYLTRANSFERASE"/>
    <property type="match status" value="1"/>
</dbReference>
<dbReference type="CDD" id="cd02440">
    <property type="entry name" value="AdoMet_MTases"/>
    <property type="match status" value="1"/>
</dbReference>
<evidence type="ECO:0000313" key="3">
    <source>
        <dbReference type="EMBL" id="SCZ81016.1"/>
    </source>
</evidence>
<dbReference type="PANTHER" id="PTHR44068">
    <property type="entry name" value="ZGC:194242"/>
    <property type="match status" value="1"/>
</dbReference>
<proteinExistence type="predicted"/>
<sequence>MGELHHIAFEEEAENIKEKVECYWTKRADSFFDLRHDEIESNKAARWTEEIVKLLPKGKSLKILDVGCGAGFFEIILGRLGHQVTGIDLTEEMVAKANEMIRIYGLVSSQARAVSGDAEKLDFEDETFDVVISRNLTWTLPHPIDAYCEWNRVLKKGGILINFDAEYAKGAHNLKSPENLAHSKISDSLKDECHDIYHMLTISTLDRPQWDEEVLLRNNYENITKNIDFGSRIFIEHDEFYIPDKMFCITGCKPR</sequence>
<dbReference type="AlphaFoldDB" id="A0A1G5S3X3"/>
<dbReference type="Gene3D" id="3.40.50.150">
    <property type="entry name" value="Vaccinia Virus protein VP39"/>
    <property type="match status" value="1"/>
</dbReference>
<dbReference type="Pfam" id="PF08241">
    <property type="entry name" value="Methyltransf_11"/>
    <property type="match status" value="1"/>
</dbReference>
<evidence type="ECO:0000256" key="1">
    <source>
        <dbReference type="ARBA" id="ARBA00022679"/>
    </source>
</evidence>
<keyword evidence="1 3" id="KW-0808">Transferase</keyword>
<accession>A0A1G5S3X3</accession>
<organism evidence="3 4">
    <name type="scientific">Pseudobutyrivibrio xylanivorans</name>
    <dbReference type="NCBI Taxonomy" id="185007"/>
    <lineage>
        <taxon>Bacteria</taxon>
        <taxon>Bacillati</taxon>
        <taxon>Bacillota</taxon>
        <taxon>Clostridia</taxon>
        <taxon>Lachnospirales</taxon>
        <taxon>Lachnospiraceae</taxon>
        <taxon>Pseudobutyrivibrio</taxon>
    </lineage>
</organism>
<dbReference type="InterPro" id="IPR050447">
    <property type="entry name" value="Erg6_SMT_methyltransf"/>
</dbReference>
<dbReference type="SUPFAM" id="SSF53335">
    <property type="entry name" value="S-adenosyl-L-methionine-dependent methyltransferases"/>
    <property type="match status" value="1"/>
</dbReference>
<dbReference type="InterPro" id="IPR013216">
    <property type="entry name" value="Methyltransf_11"/>
</dbReference>
<keyword evidence="3" id="KW-0489">Methyltransferase</keyword>
<feature type="domain" description="Methyltransferase type 11" evidence="2">
    <location>
        <begin position="64"/>
        <end position="161"/>
    </location>
</feature>
<evidence type="ECO:0000259" key="2">
    <source>
        <dbReference type="Pfam" id="PF08241"/>
    </source>
</evidence>
<protein>
    <submittedName>
        <fullName evidence="3">Methyltransferase domain-containing protein</fullName>
    </submittedName>
</protein>
<evidence type="ECO:0000313" key="4">
    <source>
        <dbReference type="Proteomes" id="UP000199428"/>
    </source>
</evidence>
<dbReference type="GO" id="GO:0032259">
    <property type="term" value="P:methylation"/>
    <property type="evidence" value="ECO:0007669"/>
    <property type="project" value="UniProtKB-KW"/>
</dbReference>
<reference evidence="3 4" key="1">
    <citation type="submission" date="2016-10" db="EMBL/GenBank/DDBJ databases">
        <authorList>
            <person name="de Groot N.N."/>
        </authorList>
    </citation>
    <scope>NUCLEOTIDE SEQUENCE [LARGE SCALE GENOMIC DNA]</scope>
    <source>
        <strain evidence="3 4">DSM 10317</strain>
    </source>
</reference>
<dbReference type="GO" id="GO:0008757">
    <property type="term" value="F:S-adenosylmethionine-dependent methyltransferase activity"/>
    <property type="evidence" value="ECO:0007669"/>
    <property type="project" value="InterPro"/>
</dbReference>
<dbReference type="InterPro" id="IPR029063">
    <property type="entry name" value="SAM-dependent_MTases_sf"/>
</dbReference>
<name>A0A1G5S3X3_PSEXY</name>
<dbReference type="Proteomes" id="UP000199428">
    <property type="component" value="Unassembled WGS sequence"/>
</dbReference>
<dbReference type="RefSeq" id="WP_090163902.1">
    <property type="nucleotide sequence ID" value="NZ_FMWK01000018.1"/>
</dbReference>
<gene>
    <name evidence="3" type="ORF">SAMN02910350_02593</name>
</gene>
<dbReference type="EMBL" id="FMWK01000018">
    <property type="protein sequence ID" value="SCZ81016.1"/>
    <property type="molecule type" value="Genomic_DNA"/>
</dbReference>